<feature type="compositionally biased region" description="Basic residues" evidence="3">
    <location>
        <begin position="101"/>
        <end position="111"/>
    </location>
</feature>
<protein>
    <recommendedName>
        <fullName evidence="4">Sulfotransferase domain-containing protein</fullName>
    </recommendedName>
</protein>
<name>A0ABN9SB18_9DINO</name>
<feature type="region of interest" description="Disordered" evidence="3">
    <location>
        <begin position="77"/>
        <end position="117"/>
    </location>
</feature>
<accession>A0ABN9SB18</accession>
<feature type="region of interest" description="Disordered" evidence="3">
    <location>
        <begin position="1"/>
        <end position="28"/>
    </location>
</feature>
<evidence type="ECO:0000256" key="2">
    <source>
        <dbReference type="ARBA" id="ARBA00022679"/>
    </source>
</evidence>
<comment type="caution">
    <text evidence="5">The sequence shown here is derived from an EMBL/GenBank/DDBJ whole genome shotgun (WGS) entry which is preliminary data.</text>
</comment>
<keyword evidence="6" id="KW-1185">Reference proteome</keyword>
<feature type="domain" description="Sulfotransferase" evidence="4">
    <location>
        <begin position="34"/>
        <end position="187"/>
    </location>
</feature>
<organism evidence="5 6">
    <name type="scientific">Prorocentrum cordatum</name>
    <dbReference type="NCBI Taxonomy" id="2364126"/>
    <lineage>
        <taxon>Eukaryota</taxon>
        <taxon>Sar</taxon>
        <taxon>Alveolata</taxon>
        <taxon>Dinophyceae</taxon>
        <taxon>Prorocentrales</taxon>
        <taxon>Prorocentraceae</taxon>
        <taxon>Prorocentrum</taxon>
    </lineage>
</organism>
<evidence type="ECO:0000313" key="5">
    <source>
        <dbReference type="EMBL" id="CAK0828391.1"/>
    </source>
</evidence>
<gene>
    <name evidence="5" type="ORF">PCOR1329_LOCUS27619</name>
</gene>
<comment type="similarity">
    <text evidence="1">Belongs to the sulfotransferase 1 family.</text>
</comment>
<dbReference type="Proteomes" id="UP001189429">
    <property type="component" value="Unassembled WGS sequence"/>
</dbReference>
<evidence type="ECO:0000313" key="6">
    <source>
        <dbReference type="Proteomes" id="UP001189429"/>
    </source>
</evidence>
<dbReference type="InterPro" id="IPR000863">
    <property type="entry name" value="Sulfotransferase_dom"/>
</dbReference>
<dbReference type="Pfam" id="PF00685">
    <property type="entry name" value="Sulfotransfer_1"/>
    <property type="match status" value="1"/>
</dbReference>
<reference evidence="5" key="1">
    <citation type="submission" date="2023-10" db="EMBL/GenBank/DDBJ databases">
        <authorList>
            <person name="Chen Y."/>
            <person name="Shah S."/>
            <person name="Dougan E. K."/>
            <person name="Thang M."/>
            <person name="Chan C."/>
        </authorList>
    </citation>
    <scope>NUCLEOTIDE SEQUENCE [LARGE SCALE GENOMIC DNA]</scope>
</reference>
<evidence type="ECO:0000256" key="3">
    <source>
        <dbReference type="SAM" id="MobiDB-lite"/>
    </source>
</evidence>
<dbReference type="SUPFAM" id="SSF52540">
    <property type="entry name" value="P-loop containing nucleoside triphosphate hydrolases"/>
    <property type="match status" value="1"/>
</dbReference>
<dbReference type="PANTHER" id="PTHR11783">
    <property type="entry name" value="SULFOTRANSFERASE SULT"/>
    <property type="match status" value="1"/>
</dbReference>
<evidence type="ECO:0000256" key="1">
    <source>
        <dbReference type="ARBA" id="ARBA00005771"/>
    </source>
</evidence>
<evidence type="ECO:0000259" key="4">
    <source>
        <dbReference type="Pfam" id="PF00685"/>
    </source>
</evidence>
<sequence>MGNACGRRNKDGAVSNGGWEPPPEDEGFFLRDGEIVITTFPKCGTTWMQYIVLTLLYKGDASKIVNMDIQSPFLEDMAKGKGKDKDKDKDGKGKDKDKKGKDKKGKDKKGKGKDPEEEKMLRELIAWDGSSWFGSRPTPSVYKTHKMPDSVLWEGGIKEIAHCKCIVVTRNPKDAMISLYRQEHDNSPPTFGGGPIHRAVVRLGRAFHHCLQGSWRAAARLLLEVARRVVEGEGDIPGQRPVDILRGLEEGQPCSG</sequence>
<keyword evidence="2" id="KW-0808">Transferase</keyword>
<dbReference type="InterPro" id="IPR027417">
    <property type="entry name" value="P-loop_NTPase"/>
</dbReference>
<dbReference type="Gene3D" id="3.40.50.300">
    <property type="entry name" value="P-loop containing nucleotide triphosphate hydrolases"/>
    <property type="match status" value="1"/>
</dbReference>
<dbReference type="EMBL" id="CAUYUJ010010015">
    <property type="protein sequence ID" value="CAK0828391.1"/>
    <property type="molecule type" value="Genomic_DNA"/>
</dbReference>
<proteinExistence type="inferred from homology"/>
<feature type="compositionally biased region" description="Basic and acidic residues" evidence="3">
    <location>
        <begin position="77"/>
        <end position="100"/>
    </location>
</feature>
<feature type="non-terminal residue" evidence="5">
    <location>
        <position position="256"/>
    </location>
</feature>